<evidence type="ECO:0000313" key="3">
    <source>
        <dbReference type="Proteomes" id="UP001595711"/>
    </source>
</evidence>
<dbReference type="Proteomes" id="UP001595711">
    <property type="component" value="Unassembled WGS sequence"/>
</dbReference>
<dbReference type="Pfam" id="PF12680">
    <property type="entry name" value="SnoaL_2"/>
    <property type="match status" value="1"/>
</dbReference>
<gene>
    <name evidence="2" type="ORF">ACFOOQ_14095</name>
</gene>
<reference evidence="3" key="1">
    <citation type="journal article" date="2019" name="Int. J. Syst. Evol. Microbiol.">
        <title>The Global Catalogue of Microorganisms (GCM) 10K type strain sequencing project: providing services to taxonomists for standard genome sequencing and annotation.</title>
        <authorList>
            <consortium name="The Broad Institute Genomics Platform"/>
            <consortium name="The Broad Institute Genome Sequencing Center for Infectious Disease"/>
            <person name="Wu L."/>
            <person name="Ma J."/>
        </authorList>
    </citation>
    <scope>NUCLEOTIDE SEQUENCE [LARGE SCALE GENOMIC DNA]</scope>
    <source>
        <strain evidence="3">KCTC 42182</strain>
    </source>
</reference>
<dbReference type="InterPro" id="IPR037401">
    <property type="entry name" value="SnoaL-like"/>
</dbReference>
<accession>A0ABV7VHL9</accession>
<sequence>MTAAPQDGRDAVGEGLDRYLRFLAGLTPETLDGLDGLVCDDVHFRDPFSDVRGRAAMKTIFAAMYRDCTDVAFVIDGVLRQDAMAMVKWSFRFRPKRFGGAQPWTAIGVSELHLAPDGRIAAHLDYWDAGSQFYARLPLLGPLVRFVRRRLQHH</sequence>
<evidence type="ECO:0000313" key="2">
    <source>
        <dbReference type="EMBL" id="MFC3676684.1"/>
    </source>
</evidence>
<name>A0ABV7VHL9_9PROT</name>
<dbReference type="Gene3D" id="3.10.450.50">
    <property type="match status" value="1"/>
</dbReference>
<comment type="caution">
    <text evidence="2">The sequence shown here is derived from an EMBL/GenBank/DDBJ whole genome shotgun (WGS) entry which is preliminary data.</text>
</comment>
<dbReference type="SUPFAM" id="SSF54427">
    <property type="entry name" value="NTF2-like"/>
    <property type="match status" value="1"/>
</dbReference>
<evidence type="ECO:0000259" key="1">
    <source>
        <dbReference type="Pfam" id="PF12680"/>
    </source>
</evidence>
<organism evidence="2 3">
    <name type="scientific">Ferrovibrio xuzhouensis</name>
    <dbReference type="NCBI Taxonomy" id="1576914"/>
    <lineage>
        <taxon>Bacteria</taxon>
        <taxon>Pseudomonadati</taxon>
        <taxon>Pseudomonadota</taxon>
        <taxon>Alphaproteobacteria</taxon>
        <taxon>Rhodospirillales</taxon>
        <taxon>Rhodospirillaceae</taxon>
        <taxon>Ferrovibrio</taxon>
    </lineage>
</organism>
<dbReference type="EMBL" id="JBHRYJ010000003">
    <property type="protein sequence ID" value="MFC3676684.1"/>
    <property type="molecule type" value="Genomic_DNA"/>
</dbReference>
<proteinExistence type="predicted"/>
<feature type="domain" description="SnoaL-like" evidence="1">
    <location>
        <begin position="21"/>
        <end position="123"/>
    </location>
</feature>
<keyword evidence="3" id="KW-1185">Reference proteome</keyword>
<dbReference type="RefSeq" id="WP_379727757.1">
    <property type="nucleotide sequence ID" value="NZ_JBHRYJ010000003.1"/>
</dbReference>
<protein>
    <submittedName>
        <fullName evidence="2">Nuclear transport factor 2 family protein</fullName>
    </submittedName>
</protein>
<dbReference type="InterPro" id="IPR032710">
    <property type="entry name" value="NTF2-like_dom_sf"/>
</dbReference>